<keyword evidence="1" id="KW-0472">Membrane</keyword>
<protein>
    <submittedName>
        <fullName evidence="2">Uncharacterized protein</fullName>
    </submittedName>
</protein>
<sequence length="71" mass="8591">MNEESGLLIIISLIVVLLCLIGLLNALIKEKRNPFIVEIEEWLKSTNRDYQTYFKIDFPKKYREFKEWKKK</sequence>
<evidence type="ECO:0000256" key="1">
    <source>
        <dbReference type="SAM" id="Phobius"/>
    </source>
</evidence>
<keyword evidence="1" id="KW-0812">Transmembrane</keyword>
<organism evidence="2 3">
    <name type="scientific">Candidatus Electrothrix communis</name>
    <dbReference type="NCBI Taxonomy" id="1859133"/>
    <lineage>
        <taxon>Bacteria</taxon>
        <taxon>Pseudomonadati</taxon>
        <taxon>Thermodesulfobacteriota</taxon>
        <taxon>Desulfobulbia</taxon>
        <taxon>Desulfobulbales</taxon>
        <taxon>Desulfobulbaceae</taxon>
        <taxon>Candidatus Electrothrix</taxon>
    </lineage>
</organism>
<evidence type="ECO:0000313" key="2">
    <source>
        <dbReference type="EMBL" id="RWX49738.1"/>
    </source>
</evidence>
<dbReference type="EMBL" id="MTKP01000013">
    <property type="protein sequence ID" value="RWX49738.1"/>
    <property type="molecule type" value="Genomic_DNA"/>
</dbReference>
<feature type="transmembrane region" description="Helical" evidence="1">
    <location>
        <begin position="6"/>
        <end position="28"/>
    </location>
</feature>
<evidence type="ECO:0000313" key="3">
    <source>
        <dbReference type="Proteomes" id="UP000288086"/>
    </source>
</evidence>
<dbReference type="AlphaFoldDB" id="A0A3S3QKG1"/>
<comment type="caution">
    <text evidence="2">The sequence shown here is derived from an EMBL/GenBank/DDBJ whole genome shotgun (WGS) entry which is preliminary data.</text>
</comment>
<proteinExistence type="predicted"/>
<reference evidence="2 3" key="1">
    <citation type="submission" date="2017-01" db="EMBL/GenBank/DDBJ databases">
        <title>The cable genome- insights into the physiology and evolution of filamentous bacteria capable of sulfide oxidation via long distance electron transfer.</title>
        <authorList>
            <person name="Schreiber L."/>
            <person name="Bjerg J.T."/>
            <person name="Boggild A."/>
            <person name="Van De Vossenberg J."/>
            <person name="Meysman F."/>
            <person name="Nielsen L.P."/>
            <person name="Schramm A."/>
            <person name="Kjeldsen K.U."/>
        </authorList>
    </citation>
    <scope>NUCLEOTIDE SEQUENCE [LARGE SCALE GENOMIC DNA]</scope>
    <source>
        <strain evidence="2">A1</strain>
    </source>
</reference>
<name>A0A3S3QKG1_9BACT</name>
<accession>A0A3S3QKG1</accession>
<dbReference type="Proteomes" id="UP000288086">
    <property type="component" value="Unassembled WGS sequence"/>
</dbReference>
<keyword evidence="1" id="KW-1133">Transmembrane helix</keyword>
<keyword evidence="3" id="KW-1185">Reference proteome</keyword>
<gene>
    <name evidence="2" type="ORF">VT98_10134</name>
</gene>